<evidence type="ECO:0000313" key="2">
    <source>
        <dbReference type="EMBL" id="MBJ8349045.1"/>
    </source>
</evidence>
<dbReference type="Proteomes" id="UP000644875">
    <property type="component" value="Unassembled WGS sequence"/>
</dbReference>
<organism evidence="2 3">
    <name type="scientific">Streptococcus zalophi</name>
    <dbReference type="NCBI Taxonomy" id="640031"/>
    <lineage>
        <taxon>Bacteria</taxon>
        <taxon>Bacillati</taxon>
        <taxon>Bacillota</taxon>
        <taxon>Bacilli</taxon>
        <taxon>Lactobacillales</taxon>
        <taxon>Streptococcaceae</taxon>
        <taxon>Streptococcus</taxon>
    </lineage>
</organism>
<comment type="caution">
    <text evidence="2">The sequence shown here is derived from an EMBL/GenBank/DDBJ whole genome shotgun (WGS) entry which is preliminary data.</text>
</comment>
<accession>A0A934P8R2</accession>
<dbReference type="Pfam" id="PF10066">
    <property type="entry name" value="DUF2304"/>
    <property type="match status" value="1"/>
</dbReference>
<sequence length="113" mass="13354">MSSIARIFVSILIFSFIVWVVNLIKHDKLAIRYSLSWFILAFFILIFTWFPNFLKFISNLLGIYSPTNMLFFFGFCLSLMIIFSLTNNISIQNHKLKHLAQEIALLKKEERNE</sequence>
<reference evidence="2 3" key="1">
    <citation type="journal article" date="2021" name="Int. J. Syst. Evol. Microbiol.">
        <title>Streptococcus vicugnae sp. nov., isolated from faeces of alpacas (Vicugna pacos) and cattle (Bos taurus), Streptococcus zalophi sp. nov., and Streptococcus pacificus sp. nov., isolated from respiratory tract of California sea lions (Zalophus californianus).</title>
        <authorList>
            <person name="Volokhov D.V."/>
            <person name="Zagorodnyaya T.A."/>
            <person name="Shen Z."/>
            <person name="Blom J."/>
            <person name="Furtak V.A."/>
            <person name="Eisenberg T."/>
            <person name="Fan P."/>
            <person name="Jeong K.C."/>
            <person name="Gao Y."/>
            <person name="Zhang S."/>
            <person name="Amselle M."/>
        </authorList>
    </citation>
    <scope>NUCLEOTIDE SEQUENCE [LARGE SCALE GENOMIC DNA]</scope>
    <source>
        <strain evidence="3">CSL7508-lung</strain>
    </source>
</reference>
<dbReference type="AlphaFoldDB" id="A0A934P8R2"/>
<keyword evidence="3" id="KW-1185">Reference proteome</keyword>
<feature type="transmembrane region" description="Helical" evidence="1">
    <location>
        <begin position="6"/>
        <end position="24"/>
    </location>
</feature>
<dbReference type="InterPro" id="IPR019277">
    <property type="entry name" value="DUF2304"/>
</dbReference>
<keyword evidence="1" id="KW-0812">Transmembrane</keyword>
<evidence type="ECO:0000313" key="3">
    <source>
        <dbReference type="Proteomes" id="UP000644875"/>
    </source>
</evidence>
<dbReference type="EMBL" id="JAENBP010000001">
    <property type="protein sequence ID" value="MBJ8349045.1"/>
    <property type="molecule type" value="Genomic_DNA"/>
</dbReference>
<dbReference type="RefSeq" id="WP_199566977.1">
    <property type="nucleotide sequence ID" value="NZ_JAENBP010000001.1"/>
</dbReference>
<keyword evidence="1" id="KW-1133">Transmembrane helix</keyword>
<protein>
    <submittedName>
        <fullName evidence="2">DUF2304 domain-containing protein</fullName>
    </submittedName>
</protein>
<evidence type="ECO:0000256" key="1">
    <source>
        <dbReference type="SAM" id="Phobius"/>
    </source>
</evidence>
<name>A0A934P8R2_9STRE</name>
<proteinExistence type="predicted"/>
<keyword evidence="1" id="KW-0472">Membrane</keyword>
<feature type="transmembrane region" description="Helical" evidence="1">
    <location>
        <begin position="31"/>
        <end position="50"/>
    </location>
</feature>
<feature type="transmembrane region" description="Helical" evidence="1">
    <location>
        <begin position="70"/>
        <end position="89"/>
    </location>
</feature>
<gene>
    <name evidence="2" type="ORF">JHK64_00185</name>
</gene>